<dbReference type="InParanoid" id="Q01W82"/>
<evidence type="ECO:0000256" key="1">
    <source>
        <dbReference type="SAM" id="Phobius"/>
    </source>
</evidence>
<protein>
    <submittedName>
        <fullName evidence="2">Uncharacterized protein</fullName>
    </submittedName>
</protein>
<gene>
    <name evidence="2" type="ordered locus">Acid_5128</name>
</gene>
<dbReference type="STRING" id="234267.Acid_5128"/>
<keyword evidence="1" id="KW-1133">Transmembrane helix</keyword>
<organism evidence="2">
    <name type="scientific">Solibacter usitatus (strain Ellin6076)</name>
    <dbReference type="NCBI Taxonomy" id="234267"/>
    <lineage>
        <taxon>Bacteria</taxon>
        <taxon>Pseudomonadati</taxon>
        <taxon>Acidobacteriota</taxon>
        <taxon>Terriglobia</taxon>
        <taxon>Bryobacterales</taxon>
        <taxon>Solibacteraceae</taxon>
        <taxon>Candidatus Solibacter</taxon>
    </lineage>
</organism>
<evidence type="ECO:0000313" key="2">
    <source>
        <dbReference type="EMBL" id="ABJ86083.1"/>
    </source>
</evidence>
<keyword evidence="1" id="KW-0812">Transmembrane</keyword>
<proteinExistence type="predicted"/>
<feature type="transmembrane region" description="Helical" evidence="1">
    <location>
        <begin position="402"/>
        <end position="422"/>
    </location>
</feature>
<dbReference type="eggNOG" id="ENOG5030GGD">
    <property type="taxonomic scope" value="Bacteria"/>
</dbReference>
<accession>Q01W82</accession>
<name>Q01W82_SOLUE</name>
<dbReference type="HOGENOM" id="CLU_661904_0_0_0"/>
<sequence length="442" mass="46970" precursor="true">MLDKVDTLIAFAVIMLGVSLIITILTQMAAGFLALRGSNLLWGVETLLKELDPQLEVNLKAANSSVLKLAEEILTDPLISDSTFSRAGEMWIIGPVFCFLSRLPVASWLVQRWRYATAIRPDELARMLGKKAASLAMPAAAAAGSVNNSQAVSGSAAAAISLSEILTAPDPETIRRLKQLNSALCTFARAATSQTGTTQEISVQVDKVFQRATDAAQGAVGKLENSFNGVMDRVSQRFALEMRLWTVGFAFLVAFGAHLDSFRLLDQLSTNADVRSALAHMRDSMLTEANTVLPQPGAAQGSPEVPVSTKVLNEALDQLKGANSGLTGVPPIPENTTTVGDAVAWLTAQPGGAGQSDAYRRTVVRVLHAHAVDIGQQLAKSGVELVPTPYPGVFTYGNGRNLLGILIAAALLSLGAPFWYNALKNLSDLRAMVSSEQDDTAN</sequence>
<feature type="transmembrane region" description="Helical" evidence="1">
    <location>
        <begin position="7"/>
        <end position="35"/>
    </location>
</feature>
<keyword evidence="1" id="KW-0472">Membrane</keyword>
<reference evidence="2" key="1">
    <citation type="submission" date="2006-10" db="EMBL/GenBank/DDBJ databases">
        <title>Complete sequence of Solibacter usitatus Ellin6076.</title>
        <authorList>
            <consortium name="US DOE Joint Genome Institute"/>
            <person name="Copeland A."/>
            <person name="Lucas S."/>
            <person name="Lapidus A."/>
            <person name="Barry K."/>
            <person name="Detter J.C."/>
            <person name="Glavina del Rio T."/>
            <person name="Hammon N."/>
            <person name="Israni S."/>
            <person name="Dalin E."/>
            <person name="Tice H."/>
            <person name="Pitluck S."/>
            <person name="Thompson L.S."/>
            <person name="Brettin T."/>
            <person name="Bruce D."/>
            <person name="Han C."/>
            <person name="Tapia R."/>
            <person name="Gilna P."/>
            <person name="Schmutz J."/>
            <person name="Larimer F."/>
            <person name="Land M."/>
            <person name="Hauser L."/>
            <person name="Kyrpides N."/>
            <person name="Mikhailova N."/>
            <person name="Janssen P.H."/>
            <person name="Kuske C.R."/>
            <person name="Richardson P."/>
        </authorList>
    </citation>
    <scope>NUCLEOTIDE SEQUENCE</scope>
    <source>
        <strain evidence="2">Ellin6076</strain>
    </source>
</reference>
<dbReference type="KEGG" id="sus:Acid_5128"/>
<dbReference type="AlphaFoldDB" id="Q01W82"/>
<dbReference type="EMBL" id="CP000473">
    <property type="protein sequence ID" value="ABJ86083.1"/>
    <property type="molecule type" value="Genomic_DNA"/>
</dbReference>